<sequence>MPGPVSGRLLIFLKPGSGDQQVDSDPFHPEATWVVAREIENVKPGSSIEVDAGEAAYPQPFSSLPAGDYEAQAVLDVGHSYNYGGRAPEDWVSSVSSLAHWSPVTGAEPVLVLDQHPPANPQRTASREKMMARVRPGVAQKEEFASNLLSRFWGRPMSIRAWVILPPGYDSSPNERYPAVYWTHGFGGKLEYILSSGMRIRERMEQGKMPPMIWVMLDESHPGGTHEFADSVNNGPWGAALTGEFLPYIERKYRMDARRSGRFLNGHSSGGWATLQLEINYPRIFGGTWSTSPDSSDFHDFTGPDLYASGANMYRKPDGTPWPLIRQDGKVIGTLEQFARLEAVLGPYGGQFTSFDWVFSPKGDSGAPKPMFDRQTGAVDPEVVAYWRDHYDLAHIVEANWNTRGADLKGRIHLIVGTSDTFYLDGAAHKFEAVLNRLGAEPHFSYLPDKSHFDLYAIGQDQEALFDRIAAEMYAVARPKSNWKSKH</sequence>
<organism evidence="1">
    <name type="scientific">Solibacter usitatus (strain Ellin6076)</name>
    <dbReference type="NCBI Taxonomy" id="234267"/>
    <lineage>
        <taxon>Bacteria</taxon>
        <taxon>Pseudomonadati</taxon>
        <taxon>Acidobacteriota</taxon>
        <taxon>Terriglobia</taxon>
        <taxon>Bryobacterales</taxon>
        <taxon>Solibacteraceae</taxon>
        <taxon>Candidatus Solibacter</taxon>
    </lineage>
</organism>
<dbReference type="HOGENOM" id="CLU_024481_0_0_0"/>
<gene>
    <name evidence="1" type="ordered locus">Acid_6741</name>
</gene>
<dbReference type="InterPro" id="IPR050583">
    <property type="entry name" value="Mycobacterial_A85_antigen"/>
</dbReference>
<dbReference type="InterPro" id="IPR029058">
    <property type="entry name" value="AB_hydrolase_fold"/>
</dbReference>
<dbReference type="Gene3D" id="3.40.50.1820">
    <property type="entry name" value="alpha/beta hydrolase"/>
    <property type="match status" value="1"/>
</dbReference>
<protein>
    <submittedName>
        <fullName evidence="1">Putative esterase</fullName>
    </submittedName>
</protein>
<dbReference type="eggNOG" id="COG2382">
    <property type="taxonomic scope" value="Bacteria"/>
</dbReference>
<dbReference type="STRING" id="234267.Acid_6741"/>
<dbReference type="InParanoid" id="Q01RQ8"/>
<dbReference type="AlphaFoldDB" id="Q01RQ8"/>
<reference evidence="1" key="1">
    <citation type="submission" date="2006-10" db="EMBL/GenBank/DDBJ databases">
        <title>Complete sequence of Solibacter usitatus Ellin6076.</title>
        <authorList>
            <consortium name="US DOE Joint Genome Institute"/>
            <person name="Copeland A."/>
            <person name="Lucas S."/>
            <person name="Lapidus A."/>
            <person name="Barry K."/>
            <person name="Detter J.C."/>
            <person name="Glavina del Rio T."/>
            <person name="Hammon N."/>
            <person name="Israni S."/>
            <person name="Dalin E."/>
            <person name="Tice H."/>
            <person name="Pitluck S."/>
            <person name="Thompson L.S."/>
            <person name="Brettin T."/>
            <person name="Bruce D."/>
            <person name="Han C."/>
            <person name="Tapia R."/>
            <person name="Gilna P."/>
            <person name="Schmutz J."/>
            <person name="Larimer F."/>
            <person name="Land M."/>
            <person name="Hauser L."/>
            <person name="Kyrpides N."/>
            <person name="Mikhailova N."/>
            <person name="Janssen P.H."/>
            <person name="Kuske C.R."/>
            <person name="Richardson P."/>
        </authorList>
    </citation>
    <scope>NUCLEOTIDE SEQUENCE</scope>
    <source>
        <strain evidence="1">Ellin6076</strain>
    </source>
</reference>
<dbReference type="Pfam" id="PF00756">
    <property type="entry name" value="Esterase"/>
    <property type="match status" value="1"/>
</dbReference>
<evidence type="ECO:0000313" key="1">
    <source>
        <dbReference type="EMBL" id="ABJ87662.1"/>
    </source>
</evidence>
<dbReference type="PANTHER" id="PTHR48098:SF3">
    <property type="entry name" value="IRON(III) ENTEROBACTIN ESTERASE"/>
    <property type="match status" value="1"/>
</dbReference>
<dbReference type="PANTHER" id="PTHR48098">
    <property type="entry name" value="ENTEROCHELIN ESTERASE-RELATED"/>
    <property type="match status" value="1"/>
</dbReference>
<dbReference type="KEGG" id="sus:Acid_6741"/>
<dbReference type="ESTHER" id="solue-q01rq8">
    <property type="family name" value="A85-Feruloyl-Esterase"/>
</dbReference>
<accession>Q01RQ8</accession>
<dbReference type="SUPFAM" id="SSF53474">
    <property type="entry name" value="alpha/beta-Hydrolases"/>
    <property type="match status" value="1"/>
</dbReference>
<name>Q01RQ8_SOLUE</name>
<dbReference type="EMBL" id="CP000473">
    <property type="protein sequence ID" value="ABJ87662.1"/>
    <property type="molecule type" value="Genomic_DNA"/>
</dbReference>
<dbReference type="InterPro" id="IPR000801">
    <property type="entry name" value="Esterase-like"/>
</dbReference>
<proteinExistence type="predicted"/>